<evidence type="ECO:0000256" key="5">
    <source>
        <dbReference type="ARBA" id="ARBA00023136"/>
    </source>
</evidence>
<dbReference type="InterPro" id="IPR019609">
    <property type="entry name" value="Variant_surf_glycoprt_trypan_C"/>
</dbReference>
<keyword evidence="3" id="KW-1003">Cell membrane</keyword>
<comment type="subcellular location">
    <subcellularLocation>
        <location evidence="2">Cell membrane</location>
        <topology evidence="2">Lipid-anchor</topology>
        <topology evidence="2">GPI-anchor</topology>
    </subcellularLocation>
</comment>
<keyword evidence="4" id="KW-0336">GPI-anchor</keyword>
<feature type="chain" id="PRO_5004058706" evidence="8">
    <location>
        <begin position="21"/>
        <end position="508"/>
    </location>
</feature>
<evidence type="ECO:0000256" key="8">
    <source>
        <dbReference type="SAM" id="SignalP"/>
    </source>
</evidence>
<dbReference type="Gene3D" id="3.90.150.10">
    <property type="entry name" value="Variant Surface Glycoprotein, subunit A domain 1"/>
    <property type="match status" value="1"/>
</dbReference>
<dbReference type="GO" id="GO:0005886">
    <property type="term" value="C:plasma membrane"/>
    <property type="evidence" value="ECO:0007669"/>
    <property type="project" value="UniProtKB-SubCell"/>
</dbReference>
<dbReference type="Pfam" id="PF10659">
    <property type="entry name" value="Trypan_glycop_C"/>
    <property type="match status" value="1"/>
</dbReference>
<protein>
    <submittedName>
        <fullName evidence="11">Variant surface glycoprotein 448</fullName>
    </submittedName>
</protein>
<comment type="function">
    <text evidence="1">VSG forms a coat on the surface of the parasite. The trypanosome evades the immune response of the host by expressing a series of antigenically distinct VSGs from an estimated 1000 VSG genes.</text>
</comment>
<proteinExistence type="predicted"/>
<evidence type="ECO:0000256" key="2">
    <source>
        <dbReference type="ARBA" id="ARBA00004609"/>
    </source>
</evidence>
<feature type="signal peptide" evidence="8">
    <location>
        <begin position="1"/>
        <end position="20"/>
    </location>
</feature>
<dbReference type="GO" id="GO:0042783">
    <property type="term" value="P:symbiont-mediated evasion of host immune response"/>
    <property type="evidence" value="ECO:0007669"/>
    <property type="project" value="InterPro"/>
</dbReference>
<dbReference type="AlphaFoldDB" id="M4T033"/>
<keyword evidence="8" id="KW-0732">Signal</keyword>
<sequence length="508" mass="54052">MSSTKVQAVLALIFLQSVLTADSTKHAMKKTYWEPICKTAKALRAIPQAAYGKLSSLIQEATEAQRLSLQISVYSAAHAEGGSQLECQAASTALQKHAETKQSALATLAKEALQSAATTAELVGEIEGVMSMFKKTTHSTAFCLGNEAATANGAGDYTAAGCGGATPELTGTIPDIAADVIGPNGFANLGQDNSAMGATDSKCPLLDTGSTAGTNVFDHTGNPTLLHGIIKISGANLLARDSQANLGQLQQRGAASLLQLAYHDAKQIKDDPTTAAVTDPIQLLKTIARDGKLKTALETELKALTEESEHDKIPAKANDIINDKYKHDTNKLDELWNNIKTKEVKDVTQTGSKTKQIQQITDLATLQATLNYYINSKDLKITSMKEQINKLKENSGKSVENAGEKICNAIGDATTCNSEKQCSYETETDGTKKCTYNATKAAANGVHATQTQAVGGTEATTDKCTGKPQGECKYPECKWEGTECKNSSFQPNKKLALISSVLMDFLVY</sequence>
<evidence type="ECO:0000259" key="10">
    <source>
        <dbReference type="Pfam" id="PF10659"/>
    </source>
</evidence>
<dbReference type="GO" id="GO:0098552">
    <property type="term" value="C:side of membrane"/>
    <property type="evidence" value="ECO:0007669"/>
    <property type="project" value="UniProtKB-KW"/>
</dbReference>
<evidence type="ECO:0000256" key="4">
    <source>
        <dbReference type="ARBA" id="ARBA00022622"/>
    </source>
</evidence>
<organism evidence="11">
    <name type="scientific">Trypanosoma brucei</name>
    <dbReference type="NCBI Taxonomy" id="5691"/>
    <lineage>
        <taxon>Eukaryota</taxon>
        <taxon>Discoba</taxon>
        <taxon>Euglenozoa</taxon>
        <taxon>Kinetoplastea</taxon>
        <taxon>Metakinetoplastina</taxon>
        <taxon>Trypanosomatida</taxon>
        <taxon>Trypanosomatidae</taxon>
        <taxon>Trypanosoma</taxon>
    </lineage>
</organism>
<evidence type="ECO:0000313" key="11">
    <source>
        <dbReference type="EMBL" id="AGH61016.1"/>
    </source>
</evidence>
<dbReference type="Pfam" id="PF00913">
    <property type="entry name" value="Trypan_glycop"/>
    <property type="match status" value="1"/>
</dbReference>
<accession>M4T033</accession>
<feature type="domain" description="Trypanosome variant surface glycoprotein C-terminal" evidence="10">
    <location>
        <begin position="407"/>
        <end position="506"/>
    </location>
</feature>
<name>M4T033_9TRYP</name>
<evidence type="ECO:0000256" key="6">
    <source>
        <dbReference type="ARBA" id="ARBA00023180"/>
    </source>
</evidence>
<evidence type="ECO:0000256" key="1">
    <source>
        <dbReference type="ARBA" id="ARBA00002523"/>
    </source>
</evidence>
<dbReference type="Gene3D" id="3.30.1680.40">
    <property type="match status" value="1"/>
</dbReference>
<dbReference type="VEuPathDB" id="TriTrypDB:Tb11.v5.0894"/>
<reference evidence="11" key="1">
    <citation type="submission" date="2013-02" db="EMBL/GenBank/DDBJ databases">
        <authorList>
            <person name="Cross G.A.M."/>
            <person name="Kim H.-S."/>
            <person name="Wickstead B."/>
        </authorList>
    </citation>
    <scope>NUCLEOTIDE SEQUENCE</scope>
    <source>
        <strain evidence="11">Lister 427</strain>
    </source>
</reference>
<dbReference type="InterPro" id="IPR001812">
    <property type="entry name" value="Trypano_VSG_A_N_dom"/>
</dbReference>
<dbReference type="SUPFAM" id="SSF58087">
    <property type="entry name" value="Variant surface glycoprotein (N-terminal domain)"/>
    <property type="match status" value="1"/>
</dbReference>
<keyword evidence="6" id="KW-0325">Glycoprotein</keyword>
<dbReference type="Gene3D" id="1.10.470.10">
    <property type="entry name" value="Variant Surface Glycoprotein, subunit A, domain 2"/>
    <property type="match status" value="1"/>
</dbReference>
<evidence type="ECO:0000259" key="9">
    <source>
        <dbReference type="Pfam" id="PF00913"/>
    </source>
</evidence>
<keyword evidence="5" id="KW-0472">Membrane</keyword>
<dbReference type="Gene3D" id="3.30.1680.30">
    <property type="match status" value="1"/>
</dbReference>
<dbReference type="EMBL" id="KC613585">
    <property type="protein sequence ID" value="AGH61016.1"/>
    <property type="molecule type" value="Genomic_DNA"/>
</dbReference>
<feature type="domain" description="Trypanosome variant surface glycoprotein A-type N-terminal" evidence="9">
    <location>
        <begin position="15"/>
        <end position="373"/>
    </location>
</feature>
<evidence type="ECO:0000256" key="7">
    <source>
        <dbReference type="ARBA" id="ARBA00023288"/>
    </source>
</evidence>
<dbReference type="VEuPathDB" id="TriTrypDB:Tb427_000074700"/>
<evidence type="ECO:0000256" key="3">
    <source>
        <dbReference type="ARBA" id="ARBA00022475"/>
    </source>
</evidence>
<keyword evidence="7" id="KW-0449">Lipoprotein</keyword>
<reference evidence="11" key="2">
    <citation type="journal article" date="2014" name="Mol. Biochem. Parasitol.">
        <title>Capturing the variant surface glycoprotein repertoire (the VSGnome) of Trypanosoma brucei Lister 427.</title>
        <authorList>
            <person name="Cross G.A."/>
            <person name="Kim H.S."/>
            <person name="Wickstead B."/>
        </authorList>
    </citation>
    <scope>NUCLEOTIDE SEQUENCE</scope>
    <source>
        <strain evidence="11">Lister 427</strain>
    </source>
</reference>